<dbReference type="Gene3D" id="3.20.20.140">
    <property type="entry name" value="Metal-dependent hydrolases"/>
    <property type="match status" value="1"/>
</dbReference>
<proteinExistence type="predicted"/>
<organism evidence="1 2">
    <name type="scientific">Cytobacillus firmus</name>
    <name type="common">Bacillus firmus</name>
    <dbReference type="NCBI Taxonomy" id="1399"/>
    <lineage>
        <taxon>Bacteria</taxon>
        <taxon>Bacillati</taxon>
        <taxon>Bacillota</taxon>
        <taxon>Bacilli</taxon>
        <taxon>Bacillales</taxon>
        <taxon>Bacillaceae</taxon>
        <taxon>Cytobacillus</taxon>
    </lineage>
</organism>
<evidence type="ECO:0008006" key="3">
    <source>
        <dbReference type="Google" id="ProtNLM"/>
    </source>
</evidence>
<keyword evidence="2" id="KW-1185">Reference proteome</keyword>
<gene>
    <name evidence="1" type="ORF">DFO70_1293</name>
</gene>
<dbReference type="AlphaFoldDB" id="A0A366JK58"/>
<dbReference type="Proteomes" id="UP000252731">
    <property type="component" value="Unassembled WGS sequence"/>
</dbReference>
<evidence type="ECO:0000313" key="2">
    <source>
        <dbReference type="Proteomes" id="UP000252731"/>
    </source>
</evidence>
<dbReference type="Pfam" id="PF19799">
    <property type="entry name" value="DUF6282"/>
    <property type="match status" value="1"/>
</dbReference>
<dbReference type="InterPro" id="IPR046249">
    <property type="entry name" value="DUF6282"/>
</dbReference>
<dbReference type="OrthoDB" id="9802809at2"/>
<sequence>MTQEFHPLLKGAIELHVHSSPSLFPRKQTDWELIEDIKSAEMAGVVLKAHEAQTVDRASLIREKEPGVHVYGGLVCNYFTGGLSPTAVDAAIRLGAKIIWMPTFSAEEHQRYFGKKKTKFFNSKRSMKHPGSGIEIWDENKKLLPEVHEILELVAEADIVLATGHLAAEEVLVLVEAAIEKKVEKILIQHTDLGIARVPFELEKELVKKGCILEKCYLACSEDFNDISPREMAESIKVLGADSCVMVTDYGQRHNIAPIKALSNFIEEMLAYGITEDEITKMISDNPKRLLGI</sequence>
<protein>
    <recommendedName>
        <fullName evidence="3">Cytosolic protein</fullName>
    </recommendedName>
</protein>
<dbReference type="SUPFAM" id="SSF51556">
    <property type="entry name" value="Metallo-dependent hydrolases"/>
    <property type="match status" value="1"/>
</dbReference>
<comment type="caution">
    <text evidence="1">The sequence shown here is derived from an EMBL/GenBank/DDBJ whole genome shotgun (WGS) entry which is preliminary data.</text>
</comment>
<dbReference type="RefSeq" id="WP_113885635.1">
    <property type="nucleotide sequence ID" value="NZ_QNSF01000029.1"/>
</dbReference>
<reference evidence="1 2" key="1">
    <citation type="submission" date="2018-06" db="EMBL/GenBank/DDBJ databases">
        <title>Freshwater and sediment microbial communities from various areas in North America, analyzing microbe dynamics in response to fracking.</title>
        <authorList>
            <person name="Lamendella R."/>
        </authorList>
    </citation>
    <scope>NUCLEOTIDE SEQUENCE [LARGE SCALE GENOMIC DNA]</scope>
    <source>
        <strain evidence="1 2">14_TX</strain>
    </source>
</reference>
<dbReference type="STRING" id="1399.VL14_00990"/>
<dbReference type="EMBL" id="QNSF01000029">
    <property type="protein sequence ID" value="RBP86224.1"/>
    <property type="molecule type" value="Genomic_DNA"/>
</dbReference>
<accession>A0A366JK58</accession>
<dbReference type="InterPro" id="IPR032466">
    <property type="entry name" value="Metal_Hydrolase"/>
</dbReference>
<evidence type="ECO:0000313" key="1">
    <source>
        <dbReference type="EMBL" id="RBP86224.1"/>
    </source>
</evidence>
<name>A0A366JK58_CYTFI</name>